<accession>A0A5B7I2E5</accession>
<feature type="region of interest" description="Disordered" evidence="1">
    <location>
        <begin position="42"/>
        <end position="66"/>
    </location>
</feature>
<evidence type="ECO:0000313" key="2">
    <source>
        <dbReference type="EMBL" id="MPC76146.1"/>
    </source>
</evidence>
<feature type="compositionally biased region" description="Acidic residues" evidence="1">
    <location>
        <begin position="1"/>
        <end position="11"/>
    </location>
</feature>
<dbReference type="Proteomes" id="UP000324222">
    <property type="component" value="Unassembled WGS sequence"/>
</dbReference>
<evidence type="ECO:0000313" key="3">
    <source>
        <dbReference type="Proteomes" id="UP000324222"/>
    </source>
</evidence>
<name>A0A5B7I2E5_PORTR</name>
<evidence type="ECO:0000256" key="1">
    <source>
        <dbReference type="SAM" id="MobiDB-lite"/>
    </source>
</evidence>
<dbReference type="EMBL" id="VSRR010042692">
    <property type="protein sequence ID" value="MPC76146.1"/>
    <property type="molecule type" value="Genomic_DNA"/>
</dbReference>
<sequence>MDEGEWGEEGEEGQKRIPLWRMNGENLMSRSCDSWAHPLPGLSYSSSSSSSSSTSSTTPHAVLRTH</sequence>
<comment type="caution">
    <text evidence="2">The sequence shown here is derived from an EMBL/GenBank/DDBJ whole genome shotgun (WGS) entry which is preliminary data.</text>
</comment>
<proteinExistence type="predicted"/>
<feature type="region of interest" description="Disordered" evidence="1">
    <location>
        <begin position="1"/>
        <end position="21"/>
    </location>
</feature>
<dbReference type="AlphaFoldDB" id="A0A5B7I2E5"/>
<reference evidence="2 3" key="1">
    <citation type="submission" date="2019-05" db="EMBL/GenBank/DDBJ databases">
        <title>Another draft genome of Portunus trituberculatus and its Hox gene families provides insights of decapod evolution.</title>
        <authorList>
            <person name="Jeong J.-H."/>
            <person name="Song I."/>
            <person name="Kim S."/>
            <person name="Choi T."/>
            <person name="Kim D."/>
            <person name="Ryu S."/>
            <person name="Kim W."/>
        </authorList>
    </citation>
    <scope>NUCLEOTIDE SEQUENCE [LARGE SCALE GENOMIC DNA]</scope>
    <source>
        <tissue evidence="2">Muscle</tissue>
    </source>
</reference>
<gene>
    <name evidence="2" type="ORF">E2C01_070551</name>
</gene>
<protein>
    <submittedName>
        <fullName evidence="2">Uncharacterized protein</fullName>
    </submittedName>
</protein>
<organism evidence="2 3">
    <name type="scientific">Portunus trituberculatus</name>
    <name type="common">Swimming crab</name>
    <name type="synonym">Neptunus trituberculatus</name>
    <dbReference type="NCBI Taxonomy" id="210409"/>
    <lineage>
        <taxon>Eukaryota</taxon>
        <taxon>Metazoa</taxon>
        <taxon>Ecdysozoa</taxon>
        <taxon>Arthropoda</taxon>
        <taxon>Crustacea</taxon>
        <taxon>Multicrustacea</taxon>
        <taxon>Malacostraca</taxon>
        <taxon>Eumalacostraca</taxon>
        <taxon>Eucarida</taxon>
        <taxon>Decapoda</taxon>
        <taxon>Pleocyemata</taxon>
        <taxon>Brachyura</taxon>
        <taxon>Eubrachyura</taxon>
        <taxon>Portunoidea</taxon>
        <taxon>Portunidae</taxon>
        <taxon>Portuninae</taxon>
        <taxon>Portunus</taxon>
    </lineage>
</organism>
<keyword evidence="3" id="KW-1185">Reference proteome</keyword>
<feature type="compositionally biased region" description="Low complexity" evidence="1">
    <location>
        <begin position="43"/>
        <end position="58"/>
    </location>
</feature>